<organism evidence="1 2">
    <name type="scientific">Pseudocohnilembus persalinus</name>
    <name type="common">Ciliate</name>
    <dbReference type="NCBI Taxonomy" id="266149"/>
    <lineage>
        <taxon>Eukaryota</taxon>
        <taxon>Sar</taxon>
        <taxon>Alveolata</taxon>
        <taxon>Ciliophora</taxon>
        <taxon>Intramacronucleata</taxon>
        <taxon>Oligohymenophorea</taxon>
        <taxon>Scuticociliatia</taxon>
        <taxon>Philasterida</taxon>
        <taxon>Pseudocohnilembidae</taxon>
        <taxon>Pseudocohnilembus</taxon>
    </lineage>
</organism>
<sequence>MAVQLEVAYSASIIGTGVVAGGPFMCAQGNINNALLGCMSMPSQINLKSIDQKVSGSGKKIDDISNMADHKVYIYSGTKDSTVKPGVVEKLQTQYEDFFGVSDIKTEYQIPSQHAWITDSYGNDCAFSGSPYMNNCDYDQAGAILKHIYGDDIQEPVDQVKNNLIEFNQSKFTTSGDGLSDKGYYYVPSSCQNGESCKLHIALHGCQMTLADIGTDFVANSGLNEWAENNNIIVLYPQIKKSFYNPSNPNGCFDWWGYTQSSLSFGAVDYATQDGKQMKAIWKMVKSIVPQESLDIFE</sequence>
<evidence type="ECO:0000313" key="2">
    <source>
        <dbReference type="Proteomes" id="UP000054937"/>
    </source>
</evidence>
<comment type="caution">
    <text evidence="1">The sequence shown here is derived from an EMBL/GenBank/DDBJ whole genome shotgun (WGS) entry which is preliminary data.</text>
</comment>
<dbReference type="OrthoDB" id="10264969at2759"/>
<evidence type="ECO:0000313" key="1">
    <source>
        <dbReference type="EMBL" id="KRW99921.1"/>
    </source>
</evidence>
<keyword evidence="2" id="KW-1185">Reference proteome</keyword>
<dbReference type="PANTHER" id="PTHR42972">
    <property type="entry name" value="TOL-PAL SYSTEM PROTEIN TOLB"/>
    <property type="match status" value="1"/>
</dbReference>
<dbReference type="AlphaFoldDB" id="A0A0V0QCN7"/>
<accession>A0A0V0QCN7</accession>
<name>A0A0V0QCN7_PSEPJ</name>
<dbReference type="SUPFAM" id="SSF53474">
    <property type="entry name" value="alpha/beta-Hydrolases"/>
    <property type="match status" value="1"/>
</dbReference>
<dbReference type="Gene3D" id="3.40.50.1820">
    <property type="entry name" value="alpha/beta hydrolase"/>
    <property type="match status" value="1"/>
</dbReference>
<dbReference type="Proteomes" id="UP000054937">
    <property type="component" value="Unassembled WGS sequence"/>
</dbReference>
<dbReference type="PANTHER" id="PTHR42972:SF8">
    <property type="entry name" value="POLYHYDROXYBUTYRATE DEPOLYMERASE"/>
    <property type="match status" value="1"/>
</dbReference>
<gene>
    <name evidence="1" type="ORF">PPERSA_12597</name>
</gene>
<dbReference type="OMA" id="YMAGQFQ"/>
<dbReference type="InParanoid" id="A0A0V0QCN7"/>
<evidence type="ECO:0008006" key="3">
    <source>
        <dbReference type="Google" id="ProtNLM"/>
    </source>
</evidence>
<dbReference type="EMBL" id="LDAU01000202">
    <property type="protein sequence ID" value="KRW99921.1"/>
    <property type="molecule type" value="Genomic_DNA"/>
</dbReference>
<reference evidence="1 2" key="1">
    <citation type="journal article" date="2015" name="Sci. Rep.">
        <title>Genome of the facultative scuticociliatosis pathogen Pseudocohnilembus persalinus provides insight into its virulence through horizontal gene transfer.</title>
        <authorList>
            <person name="Xiong J."/>
            <person name="Wang G."/>
            <person name="Cheng J."/>
            <person name="Tian M."/>
            <person name="Pan X."/>
            <person name="Warren A."/>
            <person name="Jiang C."/>
            <person name="Yuan D."/>
            <person name="Miao W."/>
        </authorList>
    </citation>
    <scope>NUCLEOTIDE SEQUENCE [LARGE SCALE GENOMIC DNA]</scope>
    <source>
        <strain evidence="1">36N120E</strain>
    </source>
</reference>
<protein>
    <recommendedName>
        <fullName evidence="3">Poly(3-hydroxybutyrate) depolymerase</fullName>
    </recommendedName>
</protein>
<dbReference type="InterPro" id="IPR029058">
    <property type="entry name" value="AB_hydrolase_fold"/>
</dbReference>
<proteinExistence type="predicted"/>